<dbReference type="Proteomes" id="UP000316598">
    <property type="component" value="Unassembled WGS sequence"/>
</dbReference>
<dbReference type="AlphaFoldDB" id="A0A5C5WRL3"/>
<dbReference type="EMBL" id="SJPI01000001">
    <property type="protein sequence ID" value="TWT53218.1"/>
    <property type="molecule type" value="Genomic_DNA"/>
</dbReference>
<name>A0A5C5WRL3_9BACT</name>
<evidence type="ECO:0000313" key="2">
    <source>
        <dbReference type="EMBL" id="TWT53218.1"/>
    </source>
</evidence>
<organism evidence="2 3">
    <name type="scientific">Rubripirellula amarantea</name>
    <dbReference type="NCBI Taxonomy" id="2527999"/>
    <lineage>
        <taxon>Bacteria</taxon>
        <taxon>Pseudomonadati</taxon>
        <taxon>Planctomycetota</taxon>
        <taxon>Planctomycetia</taxon>
        <taxon>Pirellulales</taxon>
        <taxon>Pirellulaceae</taxon>
        <taxon>Rubripirellula</taxon>
    </lineage>
</organism>
<reference evidence="2 3" key="1">
    <citation type="submission" date="2019-02" db="EMBL/GenBank/DDBJ databases">
        <title>Deep-cultivation of Planctomycetes and their phenomic and genomic characterization uncovers novel biology.</title>
        <authorList>
            <person name="Wiegand S."/>
            <person name="Jogler M."/>
            <person name="Boedeker C."/>
            <person name="Pinto D."/>
            <person name="Vollmers J."/>
            <person name="Rivas-Marin E."/>
            <person name="Kohn T."/>
            <person name="Peeters S.H."/>
            <person name="Heuer A."/>
            <person name="Rast P."/>
            <person name="Oberbeckmann S."/>
            <person name="Bunk B."/>
            <person name="Jeske O."/>
            <person name="Meyerdierks A."/>
            <person name="Storesund J.E."/>
            <person name="Kallscheuer N."/>
            <person name="Luecker S."/>
            <person name="Lage O.M."/>
            <person name="Pohl T."/>
            <person name="Merkel B.J."/>
            <person name="Hornburger P."/>
            <person name="Mueller R.-W."/>
            <person name="Bruemmer F."/>
            <person name="Labrenz M."/>
            <person name="Spormann A.M."/>
            <person name="Op Den Camp H."/>
            <person name="Overmann J."/>
            <person name="Amann R."/>
            <person name="Jetten M.S.M."/>
            <person name="Mascher T."/>
            <person name="Medema M.H."/>
            <person name="Devos D.P."/>
            <person name="Kaster A.-K."/>
            <person name="Ovreas L."/>
            <person name="Rohde M."/>
            <person name="Galperin M.Y."/>
            <person name="Jogler C."/>
        </authorList>
    </citation>
    <scope>NUCLEOTIDE SEQUENCE [LARGE SCALE GENOMIC DNA]</scope>
    <source>
        <strain evidence="2 3">Pla22</strain>
    </source>
</reference>
<keyword evidence="3" id="KW-1185">Reference proteome</keyword>
<accession>A0A5C5WRL3</accession>
<feature type="region of interest" description="Disordered" evidence="1">
    <location>
        <begin position="1"/>
        <end position="28"/>
    </location>
</feature>
<evidence type="ECO:0000256" key="1">
    <source>
        <dbReference type="SAM" id="MobiDB-lite"/>
    </source>
</evidence>
<protein>
    <submittedName>
        <fullName evidence="2">Uncharacterized protein</fullName>
    </submittedName>
</protein>
<gene>
    <name evidence="2" type="ORF">Pla22_08460</name>
</gene>
<comment type="caution">
    <text evidence="2">The sequence shown here is derived from an EMBL/GenBank/DDBJ whole genome shotgun (WGS) entry which is preliminary data.</text>
</comment>
<sequence>MRWETPSAFNGERVEEYDFHDLPSTDGDGQKWKFSHRLEINHRSSTANPSRNALLSRRIFVGSFVATHHTAAETRLRGNLSASLGADGLEVGANLAT</sequence>
<evidence type="ECO:0000313" key="3">
    <source>
        <dbReference type="Proteomes" id="UP000316598"/>
    </source>
</evidence>
<feature type="compositionally biased region" description="Basic and acidic residues" evidence="1">
    <location>
        <begin position="12"/>
        <end position="28"/>
    </location>
</feature>
<proteinExistence type="predicted"/>